<dbReference type="GO" id="GO:0004185">
    <property type="term" value="F:serine-type carboxypeptidase activity"/>
    <property type="evidence" value="ECO:0007669"/>
    <property type="project" value="InterPro"/>
</dbReference>
<sequence length="423" mass="48271">MTNKLLLISVLGFFLIGCASSKKKLSRSTKISLSSSFHDNQFTGFLIFDGDANDTLYKYNSQKYFTPASNTKIFTLYTALQFLPKNIPSLKYLVQNDTLYVEGTGDPSFLHPFLKDSSALNFMRGYTNIAVHLNNFKEEVFGPGWSWGDYQYYYQPEKSSLPLYGNVVTLSNSDGVNAVPSYFQDKVVAIDYAKQRESEKNIFYFSDSRKDTVEIPYKTDSTLTRLLLEEVLEKPIRITDRMPAGKKKVLGGLPSDTLYRRMMHESDNMIAEQLLILASSTISDTLSSERVRDSVLKNQLSDLKQPPRWVDGSGLSRYNLFTPESIVHVLHRLYREIPKERLFSLFPAGGVSGTLENWYPGQGQPYIFAKSGSLSNNYCLSGYLITKSGKTLIFSFMNNHFRNPTSEVKKMMQHIFEEIRENY</sequence>
<comment type="caution">
    <text evidence="3">The sequence shown here is derived from an EMBL/GenBank/DDBJ whole genome shotgun (WGS) entry which is preliminary data.</text>
</comment>
<dbReference type="GO" id="GO:0000270">
    <property type="term" value="P:peptidoglycan metabolic process"/>
    <property type="evidence" value="ECO:0007669"/>
    <property type="project" value="TreeGrafter"/>
</dbReference>
<protein>
    <recommendedName>
        <fullName evidence="4">D-alanyl-D-alanine carboxypeptidase/D-alanyl-D-alanine-endopeptidase</fullName>
    </recommendedName>
</protein>
<organism evidence="3">
    <name type="scientific">marine sediment metagenome</name>
    <dbReference type="NCBI Taxonomy" id="412755"/>
    <lineage>
        <taxon>unclassified sequences</taxon>
        <taxon>metagenomes</taxon>
        <taxon>ecological metagenomes</taxon>
    </lineage>
</organism>
<evidence type="ECO:0008006" key="4">
    <source>
        <dbReference type="Google" id="ProtNLM"/>
    </source>
</evidence>
<accession>A0A0F9NAY3</accession>
<proteinExistence type="inferred from homology"/>
<name>A0A0F9NAY3_9ZZZZ</name>
<dbReference type="Gene3D" id="3.40.710.10">
    <property type="entry name" value="DD-peptidase/beta-lactamase superfamily"/>
    <property type="match status" value="2"/>
</dbReference>
<dbReference type="Pfam" id="PF02113">
    <property type="entry name" value="Peptidase_S13"/>
    <property type="match status" value="2"/>
</dbReference>
<gene>
    <name evidence="3" type="ORF">LCGC14_0989100</name>
</gene>
<dbReference type="PROSITE" id="PS51257">
    <property type="entry name" value="PROKAR_LIPOPROTEIN"/>
    <property type="match status" value="1"/>
</dbReference>
<dbReference type="PANTHER" id="PTHR30023">
    <property type="entry name" value="D-ALANYL-D-ALANINE CARBOXYPEPTIDASE"/>
    <property type="match status" value="1"/>
</dbReference>
<dbReference type="AlphaFoldDB" id="A0A0F9NAY3"/>
<reference evidence="3" key="1">
    <citation type="journal article" date="2015" name="Nature">
        <title>Complex archaea that bridge the gap between prokaryotes and eukaryotes.</title>
        <authorList>
            <person name="Spang A."/>
            <person name="Saw J.H."/>
            <person name="Jorgensen S.L."/>
            <person name="Zaremba-Niedzwiedzka K."/>
            <person name="Martijn J."/>
            <person name="Lind A.E."/>
            <person name="van Eijk R."/>
            <person name="Schleper C."/>
            <person name="Guy L."/>
            <person name="Ettema T.J."/>
        </authorList>
    </citation>
    <scope>NUCLEOTIDE SEQUENCE</scope>
</reference>
<dbReference type="EMBL" id="LAZR01003742">
    <property type="protein sequence ID" value="KKN15129.1"/>
    <property type="molecule type" value="Genomic_DNA"/>
</dbReference>
<comment type="similarity">
    <text evidence="1">Belongs to the peptidase S13 family.</text>
</comment>
<keyword evidence="2" id="KW-0378">Hydrolase</keyword>
<evidence type="ECO:0000313" key="3">
    <source>
        <dbReference type="EMBL" id="KKN15129.1"/>
    </source>
</evidence>
<dbReference type="PANTHER" id="PTHR30023:SF0">
    <property type="entry name" value="PENICILLIN-SENSITIVE CARBOXYPEPTIDASE A"/>
    <property type="match status" value="1"/>
</dbReference>
<dbReference type="InterPro" id="IPR000667">
    <property type="entry name" value="Peptidase_S13"/>
</dbReference>
<dbReference type="SUPFAM" id="SSF56601">
    <property type="entry name" value="beta-lactamase/transpeptidase-like"/>
    <property type="match status" value="1"/>
</dbReference>
<evidence type="ECO:0000256" key="1">
    <source>
        <dbReference type="ARBA" id="ARBA00006096"/>
    </source>
</evidence>
<dbReference type="PRINTS" id="PR00922">
    <property type="entry name" value="DADACBPTASE3"/>
</dbReference>
<dbReference type="InterPro" id="IPR012338">
    <property type="entry name" value="Beta-lactam/transpept-like"/>
</dbReference>
<evidence type="ECO:0000256" key="2">
    <source>
        <dbReference type="ARBA" id="ARBA00022801"/>
    </source>
</evidence>
<dbReference type="GO" id="GO:0006508">
    <property type="term" value="P:proteolysis"/>
    <property type="evidence" value="ECO:0007669"/>
    <property type="project" value="InterPro"/>
</dbReference>